<feature type="transmembrane region" description="Helical" evidence="1">
    <location>
        <begin position="84"/>
        <end position="107"/>
    </location>
</feature>
<dbReference type="AlphaFoldDB" id="A0A926URQ4"/>
<reference evidence="2" key="1">
    <citation type="journal article" date="2015" name="ISME J.">
        <title>Draft Genome Sequence of Streptomyces incarnatus NRRL8089, which Produces the Nucleoside Antibiotic Sinefungin.</title>
        <authorList>
            <person name="Oshima K."/>
            <person name="Hattori M."/>
            <person name="Shimizu H."/>
            <person name="Fukuda K."/>
            <person name="Nemoto M."/>
            <person name="Inagaki K."/>
            <person name="Tamura T."/>
        </authorList>
    </citation>
    <scope>NUCLEOTIDE SEQUENCE</scope>
    <source>
        <strain evidence="2">FACHB-1277</strain>
    </source>
</reference>
<keyword evidence="1" id="KW-0812">Transmembrane</keyword>
<evidence type="ECO:0000256" key="1">
    <source>
        <dbReference type="SAM" id="Phobius"/>
    </source>
</evidence>
<evidence type="ECO:0000313" key="2">
    <source>
        <dbReference type="EMBL" id="MBD2148810.1"/>
    </source>
</evidence>
<feature type="transmembrane region" description="Helical" evidence="1">
    <location>
        <begin position="14"/>
        <end position="33"/>
    </location>
</feature>
<dbReference type="Proteomes" id="UP000631421">
    <property type="component" value="Unassembled WGS sequence"/>
</dbReference>
<reference evidence="2" key="2">
    <citation type="submission" date="2020-08" db="EMBL/GenBank/DDBJ databases">
        <authorList>
            <person name="Chen M."/>
            <person name="Teng W."/>
            <person name="Zhao L."/>
            <person name="Hu C."/>
            <person name="Zhou Y."/>
            <person name="Han B."/>
            <person name="Song L."/>
            <person name="Shu W."/>
        </authorList>
    </citation>
    <scope>NUCLEOTIDE SEQUENCE</scope>
    <source>
        <strain evidence="2">FACHB-1277</strain>
    </source>
</reference>
<name>A0A926URQ4_9CYAN</name>
<dbReference type="EMBL" id="JACJPY010000003">
    <property type="protein sequence ID" value="MBD2148810.1"/>
    <property type="molecule type" value="Genomic_DNA"/>
</dbReference>
<dbReference type="RefSeq" id="WP_190349152.1">
    <property type="nucleotide sequence ID" value="NZ_JACJPY010000003.1"/>
</dbReference>
<comment type="caution">
    <text evidence="2">The sequence shown here is derived from an EMBL/GenBank/DDBJ whole genome shotgun (WGS) entry which is preliminary data.</text>
</comment>
<organism evidence="2 3">
    <name type="scientific">Pseudanabaena cinerea FACHB-1277</name>
    <dbReference type="NCBI Taxonomy" id="2949581"/>
    <lineage>
        <taxon>Bacteria</taxon>
        <taxon>Bacillati</taxon>
        <taxon>Cyanobacteriota</taxon>
        <taxon>Cyanophyceae</taxon>
        <taxon>Pseudanabaenales</taxon>
        <taxon>Pseudanabaenaceae</taxon>
        <taxon>Pseudanabaena</taxon>
        <taxon>Pseudanabaena cinerea</taxon>
    </lineage>
</organism>
<feature type="transmembrane region" description="Helical" evidence="1">
    <location>
        <begin position="45"/>
        <end position="64"/>
    </location>
</feature>
<feature type="transmembrane region" description="Helical" evidence="1">
    <location>
        <begin position="171"/>
        <end position="189"/>
    </location>
</feature>
<proteinExistence type="predicted"/>
<keyword evidence="3" id="KW-1185">Reference proteome</keyword>
<evidence type="ECO:0000313" key="3">
    <source>
        <dbReference type="Proteomes" id="UP000631421"/>
    </source>
</evidence>
<protein>
    <submittedName>
        <fullName evidence="2">DUF1361 domain-containing protein</fullName>
    </submittedName>
</protein>
<sequence>MTESVAQFIHNLRWMGWNLFLAFIPFALSLILFAKRSPKPHRNPFWWLSLGILILFLPNAPYILTDIIHFVSDVRLPNITDNGIIFILIPQYTVFLLLGFQCYVISLMGLTDYLARYKFIQNSIALELVLHFLCAIGVYWGRFNRLNSWDVFTQPKLVILNGLANFSNPNFYVGIVLFFVIFTFLYYICKLINHAIAFYWQNRPSQASV</sequence>
<accession>A0A926URQ4</accession>
<dbReference type="InterPro" id="IPR009793">
    <property type="entry name" value="DUF1361"/>
</dbReference>
<dbReference type="Pfam" id="PF07099">
    <property type="entry name" value="DUF1361"/>
    <property type="match status" value="1"/>
</dbReference>
<keyword evidence="1" id="KW-1133">Transmembrane helix</keyword>
<gene>
    <name evidence="2" type="ORF">H6F44_01515</name>
</gene>
<feature type="transmembrane region" description="Helical" evidence="1">
    <location>
        <begin position="119"/>
        <end position="140"/>
    </location>
</feature>
<keyword evidence="1" id="KW-0472">Membrane</keyword>